<dbReference type="InterPro" id="IPR011577">
    <property type="entry name" value="Cyt_b561_bac/Ni-Hgenase"/>
</dbReference>
<evidence type="ECO:0000256" key="2">
    <source>
        <dbReference type="ARBA" id="ARBA00004651"/>
    </source>
</evidence>
<keyword evidence="3" id="KW-0813">Transport</keyword>
<feature type="transmembrane region" description="Helical" evidence="13">
    <location>
        <begin position="60"/>
        <end position="79"/>
    </location>
</feature>
<dbReference type="InterPro" id="IPR016174">
    <property type="entry name" value="Di-haem_cyt_TM"/>
</dbReference>
<evidence type="ECO:0000313" key="16">
    <source>
        <dbReference type="Proteomes" id="UP000461409"/>
    </source>
</evidence>
<keyword evidence="6 13" id="KW-0812">Transmembrane</keyword>
<dbReference type="PANTHER" id="PTHR30529">
    <property type="entry name" value="CYTOCHROME B561"/>
    <property type="match status" value="1"/>
</dbReference>
<keyword evidence="7" id="KW-0479">Metal-binding</keyword>
<dbReference type="Proteomes" id="UP000461409">
    <property type="component" value="Unassembled WGS sequence"/>
</dbReference>
<name>A0A844XB45_9SPHN</name>
<evidence type="ECO:0000256" key="13">
    <source>
        <dbReference type="SAM" id="Phobius"/>
    </source>
</evidence>
<dbReference type="Pfam" id="PF01292">
    <property type="entry name" value="Ni_hydr_CYTB"/>
    <property type="match status" value="1"/>
</dbReference>
<evidence type="ECO:0000256" key="9">
    <source>
        <dbReference type="ARBA" id="ARBA00022989"/>
    </source>
</evidence>
<reference evidence="15 16" key="2">
    <citation type="submission" date="2020-02" db="EMBL/GenBank/DDBJ databases">
        <title>Erythrobacter dongmakensis sp. nov., isolated from a tidal mudflat.</title>
        <authorList>
            <person name="Kim I.S."/>
        </authorList>
    </citation>
    <scope>NUCLEOTIDE SEQUENCE [LARGE SCALE GENOMIC DNA]</scope>
    <source>
        <strain evidence="15 16">GH3-10</strain>
    </source>
</reference>
<evidence type="ECO:0000259" key="14">
    <source>
        <dbReference type="Pfam" id="PF01292"/>
    </source>
</evidence>
<evidence type="ECO:0000256" key="3">
    <source>
        <dbReference type="ARBA" id="ARBA00022448"/>
    </source>
</evidence>
<keyword evidence="4" id="KW-1003">Cell membrane</keyword>
<comment type="cofactor">
    <cofactor evidence="1">
        <name>heme b</name>
        <dbReference type="ChEBI" id="CHEBI:60344"/>
    </cofactor>
</comment>
<evidence type="ECO:0000256" key="11">
    <source>
        <dbReference type="ARBA" id="ARBA00023136"/>
    </source>
</evidence>
<organism evidence="15 16">
    <name type="scientific">Aurantiacibacter rhizosphaerae</name>
    <dbReference type="NCBI Taxonomy" id="2691582"/>
    <lineage>
        <taxon>Bacteria</taxon>
        <taxon>Pseudomonadati</taxon>
        <taxon>Pseudomonadota</taxon>
        <taxon>Alphaproteobacteria</taxon>
        <taxon>Sphingomonadales</taxon>
        <taxon>Erythrobacteraceae</taxon>
        <taxon>Aurantiacibacter</taxon>
    </lineage>
</organism>
<comment type="subcellular location">
    <subcellularLocation>
        <location evidence="2">Cell membrane</location>
        <topology evidence="2">Multi-pass membrane protein</topology>
    </subcellularLocation>
</comment>
<accession>A0A844XB45</accession>
<keyword evidence="10" id="KW-0408">Iron</keyword>
<feature type="transmembrane region" description="Helical" evidence="13">
    <location>
        <begin position="100"/>
        <end position="119"/>
    </location>
</feature>
<protein>
    <submittedName>
        <fullName evidence="15">Cytochrome b</fullName>
    </submittedName>
</protein>
<keyword evidence="8" id="KW-0249">Electron transport</keyword>
<dbReference type="EMBL" id="WUBR01000001">
    <property type="protein sequence ID" value="MWV26854.1"/>
    <property type="molecule type" value="Genomic_DNA"/>
</dbReference>
<proteinExistence type="inferred from homology"/>
<dbReference type="SUPFAM" id="SSF81342">
    <property type="entry name" value="Transmembrane di-heme cytochromes"/>
    <property type="match status" value="1"/>
</dbReference>
<evidence type="ECO:0000256" key="5">
    <source>
        <dbReference type="ARBA" id="ARBA00022617"/>
    </source>
</evidence>
<evidence type="ECO:0000313" key="15">
    <source>
        <dbReference type="EMBL" id="MWV26854.1"/>
    </source>
</evidence>
<keyword evidence="5" id="KW-0349">Heme</keyword>
<feature type="transmembrane region" description="Helical" evidence="13">
    <location>
        <begin position="157"/>
        <end position="174"/>
    </location>
</feature>
<evidence type="ECO:0000256" key="12">
    <source>
        <dbReference type="ARBA" id="ARBA00037975"/>
    </source>
</evidence>
<keyword evidence="16" id="KW-1185">Reference proteome</keyword>
<feature type="domain" description="Cytochrome b561 bacterial/Ni-hydrogenase" evidence="14">
    <location>
        <begin position="14"/>
        <end position="179"/>
    </location>
</feature>
<dbReference type="GO" id="GO:0005886">
    <property type="term" value="C:plasma membrane"/>
    <property type="evidence" value="ECO:0007669"/>
    <property type="project" value="UniProtKB-SubCell"/>
</dbReference>
<feature type="transmembrane region" description="Helical" evidence="13">
    <location>
        <begin position="20"/>
        <end position="40"/>
    </location>
</feature>
<dbReference type="Gene3D" id="1.20.950.20">
    <property type="entry name" value="Transmembrane di-heme cytochromes, Chain C"/>
    <property type="match status" value="1"/>
</dbReference>
<evidence type="ECO:0000256" key="7">
    <source>
        <dbReference type="ARBA" id="ARBA00022723"/>
    </source>
</evidence>
<evidence type="ECO:0000256" key="4">
    <source>
        <dbReference type="ARBA" id="ARBA00022475"/>
    </source>
</evidence>
<reference evidence="15 16" key="1">
    <citation type="submission" date="2019-12" db="EMBL/GenBank/DDBJ databases">
        <authorList>
            <person name="Lee S.D."/>
        </authorList>
    </citation>
    <scope>NUCLEOTIDE SEQUENCE [LARGE SCALE GENOMIC DNA]</scope>
    <source>
        <strain evidence="15 16">GH3-10</strain>
    </source>
</reference>
<evidence type="ECO:0000256" key="10">
    <source>
        <dbReference type="ARBA" id="ARBA00023004"/>
    </source>
</evidence>
<keyword evidence="9 13" id="KW-1133">Transmembrane helix</keyword>
<comment type="similarity">
    <text evidence="12">Belongs to the cytochrome b561 family.</text>
</comment>
<dbReference type="GO" id="GO:0022904">
    <property type="term" value="P:respiratory electron transport chain"/>
    <property type="evidence" value="ECO:0007669"/>
    <property type="project" value="InterPro"/>
</dbReference>
<evidence type="ECO:0000256" key="8">
    <source>
        <dbReference type="ARBA" id="ARBA00022982"/>
    </source>
</evidence>
<dbReference type="GO" id="GO:0009055">
    <property type="term" value="F:electron transfer activity"/>
    <property type="evidence" value="ECO:0007669"/>
    <property type="project" value="InterPro"/>
</dbReference>
<sequence length="192" mass="22009">MDMQNGIGSPRVKYPLSMRILHWIRAVIILGLIWSGWYMTELPETTPMETFDLFYPNHKQFGVLVWLLALVHLTIRYRNRRILPQTPSGLHGWEKALSHAVHYSIIALTLLVPLLGYGMSSTFTQSDGVPFFFFGEVPEILPKNDNVYEVFDMLHKYSAYVLLGLIVLHVAGALKHRWQDSGGETDVLPRML</sequence>
<comment type="caution">
    <text evidence="15">The sequence shown here is derived from an EMBL/GenBank/DDBJ whole genome shotgun (WGS) entry which is preliminary data.</text>
</comment>
<dbReference type="InterPro" id="IPR052168">
    <property type="entry name" value="Cytochrome_b561_oxidase"/>
</dbReference>
<gene>
    <name evidence="15" type="ORF">GRF63_02945</name>
</gene>
<keyword evidence="11 13" id="KW-0472">Membrane</keyword>
<dbReference type="GO" id="GO:0046872">
    <property type="term" value="F:metal ion binding"/>
    <property type="evidence" value="ECO:0007669"/>
    <property type="project" value="UniProtKB-KW"/>
</dbReference>
<dbReference type="GO" id="GO:0020037">
    <property type="term" value="F:heme binding"/>
    <property type="evidence" value="ECO:0007669"/>
    <property type="project" value="TreeGrafter"/>
</dbReference>
<evidence type="ECO:0000256" key="6">
    <source>
        <dbReference type="ARBA" id="ARBA00022692"/>
    </source>
</evidence>
<dbReference type="PANTHER" id="PTHR30529:SF1">
    <property type="entry name" value="CYTOCHROME B561 HOMOLOG 2"/>
    <property type="match status" value="1"/>
</dbReference>
<dbReference type="AlphaFoldDB" id="A0A844XB45"/>
<evidence type="ECO:0000256" key="1">
    <source>
        <dbReference type="ARBA" id="ARBA00001970"/>
    </source>
</evidence>